<evidence type="ECO:0000313" key="1">
    <source>
        <dbReference type="EMBL" id="KAJ1729876.1"/>
    </source>
</evidence>
<dbReference type="OrthoDB" id="46189at2759"/>
<sequence>MRDGDALDEADEDAAGLGRWLNNPDELLRALATQAQPALERTAVHALGLWWGAAVDGIRASASHAVGQCIQCVADAAWVSAAVRRWEQNGAQTRAQRSLPWPAVASDRMIQDAAAGGLLFESAIEPLLQQRARALQREAVERALELPDTFVADGEVVDVLSGHLPWRPLPSGGGGAVAELLSDVRAGMDVVPPAARSLSSAVGSALLAAWRDAEAWWQQMSGAAVAPEAAACAAHLAERWEAAAERLARWAVLAVEQAQAAIAADERAVLDGDAGAADMPHGVVLCVKGAWAARALADVPRQIAADGTLLMRECWAQQPTVSAVALQLDETARGLLVPWLTHLGSSAALSWADRFDHLYLRIPRALQSDVAATRRDVVRAWMASSAAAASDVWPARYAALRRIAMAAPAPAAAPATHVSVSASIPALTAQLVMRMQAVCGLGALCGSRAETRHRIRAAFLQTAEMAAAGRLEQQRRQRAAGDASANEWDSAQLAADLDFVLRQLGADAPALPLPAAGHAGHPCLAAMLEAR</sequence>
<keyword evidence="2" id="KW-1185">Reference proteome</keyword>
<accession>A0A9W7YBG3</accession>
<evidence type="ECO:0000313" key="2">
    <source>
        <dbReference type="Proteomes" id="UP001143981"/>
    </source>
</evidence>
<comment type="caution">
    <text evidence="1">The sequence shown here is derived from an EMBL/GenBank/DDBJ whole genome shotgun (WGS) entry which is preliminary data.</text>
</comment>
<dbReference type="EMBL" id="JANBOI010000539">
    <property type="protein sequence ID" value="KAJ1729876.1"/>
    <property type="molecule type" value="Genomic_DNA"/>
</dbReference>
<organism evidence="1 2">
    <name type="scientific">Coemansia biformis</name>
    <dbReference type="NCBI Taxonomy" id="1286918"/>
    <lineage>
        <taxon>Eukaryota</taxon>
        <taxon>Fungi</taxon>
        <taxon>Fungi incertae sedis</taxon>
        <taxon>Zoopagomycota</taxon>
        <taxon>Kickxellomycotina</taxon>
        <taxon>Kickxellomycetes</taxon>
        <taxon>Kickxellales</taxon>
        <taxon>Kickxellaceae</taxon>
        <taxon>Coemansia</taxon>
    </lineage>
</organism>
<protein>
    <submittedName>
        <fullName evidence="1">Uncharacterized protein</fullName>
    </submittedName>
</protein>
<dbReference type="AlphaFoldDB" id="A0A9W7YBG3"/>
<name>A0A9W7YBG3_9FUNG</name>
<dbReference type="Proteomes" id="UP001143981">
    <property type="component" value="Unassembled WGS sequence"/>
</dbReference>
<reference evidence="1" key="1">
    <citation type="submission" date="2022-07" db="EMBL/GenBank/DDBJ databases">
        <title>Phylogenomic reconstructions and comparative analyses of Kickxellomycotina fungi.</title>
        <authorList>
            <person name="Reynolds N.K."/>
            <person name="Stajich J.E."/>
            <person name="Barry K."/>
            <person name="Grigoriev I.V."/>
            <person name="Crous P."/>
            <person name="Smith M.E."/>
        </authorList>
    </citation>
    <scope>NUCLEOTIDE SEQUENCE</scope>
    <source>
        <strain evidence="1">BCRC 34381</strain>
    </source>
</reference>
<gene>
    <name evidence="1" type="ORF">LPJ61_003313</name>
</gene>
<proteinExistence type="predicted"/>